<evidence type="ECO:0000256" key="1">
    <source>
        <dbReference type="SAM" id="Phobius"/>
    </source>
</evidence>
<keyword evidence="4" id="KW-1185">Reference proteome</keyword>
<evidence type="ECO:0000313" key="4">
    <source>
        <dbReference type="Proteomes" id="UP000324351"/>
    </source>
</evidence>
<keyword evidence="1" id="KW-0812">Transmembrane</keyword>
<dbReference type="EMBL" id="VUJW01000009">
    <property type="protein sequence ID" value="KAA1426230.1"/>
    <property type="molecule type" value="Genomic_DNA"/>
</dbReference>
<organism evidence="3 4">
    <name type="scientific">Nocardioides antri</name>
    <dbReference type="NCBI Taxonomy" id="2607659"/>
    <lineage>
        <taxon>Bacteria</taxon>
        <taxon>Bacillati</taxon>
        <taxon>Actinomycetota</taxon>
        <taxon>Actinomycetes</taxon>
        <taxon>Propionibacteriales</taxon>
        <taxon>Nocardioidaceae</taxon>
        <taxon>Nocardioides</taxon>
    </lineage>
</organism>
<dbReference type="AlphaFoldDB" id="A0A5B1M398"/>
<keyword evidence="1" id="KW-0472">Membrane</keyword>
<feature type="domain" description="VTT" evidence="2">
    <location>
        <begin position="42"/>
        <end position="147"/>
    </location>
</feature>
<proteinExistence type="predicted"/>
<feature type="transmembrane region" description="Helical" evidence="1">
    <location>
        <begin position="139"/>
        <end position="162"/>
    </location>
</feature>
<protein>
    <submittedName>
        <fullName evidence="3">VTT domain-containing protein</fullName>
    </submittedName>
</protein>
<name>A0A5B1M398_9ACTN</name>
<comment type="caution">
    <text evidence="3">The sequence shown here is derived from an EMBL/GenBank/DDBJ whole genome shotgun (WGS) entry which is preliminary data.</text>
</comment>
<dbReference type="RefSeq" id="WP_149751306.1">
    <property type="nucleotide sequence ID" value="NZ_VUJW01000009.1"/>
</dbReference>
<dbReference type="InterPro" id="IPR032816">
    <property type="entry name" value="VTT_dom"/>
</dbReference>
<accession>A0A5B1M398</accession>
<dbReference type="Pfam" id="PF09335">
    <property type="entry name" value="VTT_dom"/>
    <property type="match status" value="1"/>
</dbReference>
<reference evidence="3 4" key="2">
    <citation type="submission" date="2019-09" db="EMBL/GenBank/DDBJ databases">
        <authorList>
            <person name="Jin C."/>
        </authorList>
    </citation>
    <scope>NUCLEOTIDE SEQUENCE [LARGE SCALE GENOMIC DNA]</scope>
    <source>
        <strain evidence="3 4">BN140041</strain>
    </source>
</reference>
<sequence>MTLLLASFGISIASALVPLINIEAYVIGISSTGVGSAAAVSLSLVCGAGQSLGKVVWYEATRRGIESGWAQKKLLNPKVRASYERWVERMEGRPLYGGAILFAAAFIGLPPLLVMAAVAGALRMPMWVFLPTIFVGRTVRFWICFEFGALIEWSQILDWLVFWT</sequence>
<evidence type="ECO:0000313" key="3">
    <source>
        <dbReference type="EMBL" id="KAA1426230.1"/>
    </source>
</evidence>
<gene>
    <name evidence="3" type="ORF">F0U47_15110</name>
</gene>
<feature type="transmembrane region" description="Helical" evidence="1">
    <location>
        <begin position="95"/>
        <end position="119"/>
    </location>
</feature>
<reference evidence="3 4" key="1">
    <citation type="submission" date="2019-09" db="EMBL/GenBank/DDBJ databases">
        <title>Nocardioides panacisoli sp. nov., isolated from the soil of a ginseng field.</title>
        <authorList>
            <person name="Cho C."/>
        </authorList>
    </citation>
    <scope>NUCLEOTIDE SEQUENCE [LARGE SCALE GENOMIC DNA]</scope>
    <source>
        <strain evidence="3 4">BN140041</strain>
    </source>
</reference>
<keyword evidence="1" id="KW-1133">Transmembrane helix</keyword>
<evidence type="ECO:0000259" key="2">
    <source>
        <dbReference type="Pfam" id="PF09335"/>
    </source>
</evidence>
<dbReference type="Proteomes" id="UP000324351">
    <property type="component" value="Unassembled WGS sequence"/>
</dbReference>